<name>A0A0C6FR31_9HYPH</name>
<dbReference type="PRINTS" id="PR01506">
    <property type="entry name" value="TATBPROTEIN"/>
</dbReference>
<evidence type="ECO:0000256" key="10">
    <source>
        <dbReference type="SAM" id="MobiDB-lite"/>
    </source>
</evidence>
<dbReference type="STRING" id="270351.Maq22A_c09325"/>
<comment type="similarity">
    <text evidence="9">Belongs to the TatB family.</text>
</comment>
<evidence type="ECO:0000256" key="8">
    <source>
        <dbReference type="ARBA" id="ARBA00023136"/>
    </source>
</evidence>
<dbReference type="GO" id="GO:0043953">
    <property type="term" value="P:protein transport by the Tat complex"/>
    <property type="evidence" value="ECO:0007669"/>
    <property type="project" value="UniProtKB-UniRule"/>
</dbReference>
<feature type="compositionally biased region" description="Pro residues" evidence="10">
    <location>
        <begin position="124"/>
        <end position="133"/>
    </location>
</feature>
<keyword evidence="2 9" id="KW-0813">Transport</keyword>
<evidence type="ECO:0000256" key="2">
    <source>
        <dbReference type="ARBA" id="ARBA00022448"/>
    </source>
</evidence>
<dbReference type="EMBL" id="AP014704">
    <property type="protein sequence ID" value="BAQ45160.1"/>
    <property type="molecule type" value="Genomic_DNA"/>
</dbReference>
<comment type="function">
    <text evidence="9">Part of the twin-arginine translocation (Tat) system that transports large folded proteins containing a characteristic twin-arginine motif in their signal peptide across membranes. Together with TatC, TatB is part of a receptor directly interacting with Tat signal peptides. TatB may form an oligomeric binding site that transiently accommodates folded Tat precursor proteins before their translocation.</text>
</comment>
<keyword evidence="7 9" id="KW-0811">Translocation</keyword>
<evidence type="ECO:0000256" key="9">
    <source>
        <dbReference type="HAMAP-Rule" id="MF_00237"/>
    </source>
</evidence>
<evidence type="ECO:0000313" key="11">
    <source>
        <dbReference type="EMBL" id="BAQ45160.1"/>
    </source>
</evidence>
<dbReference type="GO" id="GO:0008320">
    <property type="term" value="F:protein transmembrane transporter activity"/>
    <property type="evidence" value="ECO:0007669"/>
    <property type="project" value="UniProtKB-UniRule"/>
</dbReference>
<dbReference type="HAMAP" id="MF_00237">
    <property type="entry name" value="TatB"/>
    <property type="match status" value="1"/>
</dbReference>
<dbReference type="Proteomes" id="UP000061432">
    <property type="component" value="Chromosome"/>
</dbReference>
<dbReference type="Gene3D" id="1.20.5.3310">
    <property type="match status" value="1"/>
</dbReference>
<keyword evidence="6 9" id="KW-1133">Transmembrane helix</keyword>
<dbReference type="KEGG" id="maqu:Maq22A_c09325"/>
<evidence type="ECO:0000256" key="3">
    <source>
        <dbReference type="ARBA" id="ARBA00022475"/>
    </source>
</evidence>
<proteinExistence type="inferred from homology"/>
<dbReference type="AlphaFoldDB" id="A0A0C6FR31"/>
<evidence type="ECO:0000256" key="7">
    <source>
        <dbReference type="ARBA" id="ARBA00023010"/>
    </source>
</evidence>
<organism evidence="11 12">
    <name type="scientific">Methylobacterium aquaticum</name>
    <dbReference type="NCBI Taxonomy" id="270351"/>
    <lineage>
        <taxon>Bacteria</taxon>
        <taxon>Pseudomonadati</taxon>
        <taxon>Pseudomonadota</taxon>
        <taxon>Alphaproteobacteria</taxon>
        <taxon>Hyphomicrobiales</taxon>
        <taxon>Methylobacteriaceae</taxon>
        <taxon>Methylobacterium</taxon>
    </lineage>
</organism>
<protein>
    <recommendedName>
        <fullName evidence="9">Sec-independent protein translocase protein TatB</fullName>
    </recommendedName>
</protein>
<dbReference type="OrthoDB" id="7206969at2"/>
<dbReference type="InterPro" id="IPR018448">
    <property type="entry name" value="TatB"/>
</dbReference>
<dbReference type="PANTHER" id="PTHR33162:SF1">
    <property type="entry name" value="SEC-INDEPENDENT PROTEIN TRANSLOCASE PROTEIN TATA, CHLOROPLASTIC"/>
    <property type="match status" value="1"/>
</dbReference>
<evidence type="ECO:0000256" key="5">
    <source>
        <dbReference type="ARBA" id="ARBA00022927"/>
    </source>
</evidence>
<dbReference type="InterPro" id="IPR003369">
    <property type="entry name" value="TatA/B/E"/>
</dbReference>
<feature type="compositionally biased region" description="Low complexity" evidence="10">
    <location>
        <begin position="150"/>
        <end position="173"/>
    </location>
</feature>
<reference evidence="12" key="2">
    <citation type="submission" date="2015-01" db="EMBL/GenBank/DDBJ databases">
        <title>Complete genome sequence of Methylobacterium aquaticum strain 22A.</title>
        <authorList>
            <person name="Tani A."/>
            <person name="Ogura Y."/>
            <person name="Hayashi T."/>
        </authorList>
    </citation>
    <scope>NUCLEOTIDE SEQUENCE [LARGE SCALE GENOMIC DNA]</scope>
    <source>
        <strain evidence="12">MA-22A</strain>
    </source>
</reference>
<evidence type="ECO:0000256" key="4">
    <source>
        <dbReference type="ARBA" id="ARBA00022692"/>
    </source>
</evidence>
<dbReference type="RefSeq" id="WP_060846539.1">
    <property type="nucleotide sequence ID" value="NZ_AP014704.1"/>
</dbReference>
<accession>A0A0C6FR31</accession>
<sequence>MFDMSWGEVMLIGGVALVVIGPKDLPRALRTVGQVTGRLKRMAGEFQSQFSEAMREAELDDVRREVEGINRSVASATATGFNPVQTIRNEIKGAVDGTAAYKPATQALPGTDPLADPYAATIPEPAPVDPAAPPAYQAPEPAAEKPTHEALAAATAHLKADAARAAPEPSSSATLAAEPPSSPTWAAEPSPSTPHDTASTGRSA</sequence>
<dbReference type="PANTHER" id="PTHR33162">
    <property type="entry name" value="SEC-INDEPENDENT PROTEIN TRANSLOCASE PROTEIN TATA, CHLOROPLASTIC"/>
    <property type="match status" value="1"/>
</dbReference>
<evidence type="ECO:0000256" key="6">
    <source>
        <dbReference type="ARBA" id="ARBA00022989"/>
    </source>
</evidence>
<feature type="compositionally biased region" description="Polar residues" evidence="10">
    <location>
        <begin position="193"/>
        <end position="204"/>
    </location>
</feature>
<dbReference type="NCBIfam" id="TIGR01410">
    <property type="entry name" value="tatB"/>
    <property type="match status" value="1"/>
</dbReference>
<evidence type="ECO:0000313" key="12">
    <source>
        <dbReference type="Proteomes" id="UP000061432"/>
    </source>
</evidence>
<keyword evidence="4 9" id="KW-0812">Transmembrane</keyword>
<dbReference type="PATRIC" id="fig|270351.10.peg.1789"/>
<comment type="subunit">
    <text evidence="9">The Tat system comprises two distinct complexes: a TatABC complex, containing multiple copies of TatA, TatB and TatC subunits, and a separate TatA complex, containing only TatA subunits. Substrates initially bind to the TatABC complex, which probably triggers association of the separate TatA complex to form the active translocon.</text>
</comment>
<feature type="region of interest" description="Disordered" evidence="10">
    <location>
        <begin position="104"/>
        <end position="204"/>
    </location>
</feature>
<reference evidence="11 12" key="1">
    <citation type="journal article" date="2015" name="Genome Announc.">
        <title>Complete Genome Sequence of Methylobacterium aquaticum Strain 22A, Isolated from Racomitrium japonicum Moss.</title>
        <authorList>
            <person name="Tani A."/>
            <person name="Ogura Y."/>
            <person name="Hayashi T."/>
            <person name="Kimbara K."/>
        </authorList>
    </citation>
    <scope>NUCLEOTIDE SEQUENCE [LARGE SCALE GENOMIC DNA]</scope>
    <source>
        <strain evidence="11 12">MA-22A</strain>
    </source>
</reference>
<dbReference type="GO" id="GO:0033281">
    <property type="term" value="C:TAT protein transport complex"/>
    <property type="evidence" value="ECO:0007669"/>
    <property type="project" value="UniProtKB-UniRule"/>
</dbReference>
<keyword evidence="8 9" id="KW-0472">Membrane</keyword>
<evidence type="ECO:0000256" key="1">
    <source>
        <dbReference type="ARBA" id="ARBA00004167"/>
    </source>
</evidence>
<keyword evidence="5 9" id="KW-0653">Protein transport</keyword>
<keyword evidence="3 9" id="KW-1003">Cell membrane</keyword>
<comment type="subcellular location">
    <subcellularLocation>
        <location evidence="9">Cell membrane</location>
        <topology evidence="9">Single-pass membrane protein</topology>
    </subcellularLocation>
    <subcellularLocation>
        <location evidence="1">Membrane</location>
        <topology evidence="1">Single-pass membrane protein</topology>
    </subcellularLocation>
</comment>
<dbReference type="Pfam" id="PF02416">
    <property type="entry name" value="TatA_B_E"/>
    <property type="match status" value="1"/>
</dbReference>
<gene>
    <name evidence="11" type="primary">tatA</name>
    <name evidence="9" type="synonym">tatB</name>
    <name evidence="11" type="ORF">Maq22A_c09325</name>
</gene>